<dbReference type="Pfam" id="PF01610">
    <property type="entry name" value="DDE_Tnp_ISL3"/>
    <property type="match status" value="1"/>
</dbReference>
<dbReference type="EMBL" id="CAADHB010000007">
    <property type="protein sequence ID" value="VFK78098.1"/>
    <property type="molecule type" value="Genomic_DNA"/>
</dbReference>
<accession>A0A451BIM7</accession>
<organism evidence="2">
    <name type="scientific">Candidatus Kentrum sp. SD</name>
    <dbReference type="NCBI Taxonomy" id="2126332"/>
    <lineage>
        <taxon>Bacteria</taxon>
        <taxon>Pseudomonadati</taxon>
        <taxon>Pseudomonadota</taxon>
        <taxon>Gammaproteobacteria</taxon>
        <taxon>Candidatus Kentrum</taxon>
    </lineage>
</organism>
<protein>
    <submittedName>
        <fullName evidence="2">Transposase</fullName>
    </submittedName>
</protein>
<dbReference type="AlphaFoldDB" id="A0A451BIM7"/>
<name>A0A451BIM7_9GAMM</name>
<evidence type="ECO:0000259" key="1">
    <source>
        <dbReference type="Pfam" id="PF01610"/>
    </source>
</evidence>
<gene>
    <name evidence="2" type="ORF">BECKSD772D_GA0070982_10075</name>
</gene>
<feature type="domain" description="Transposase IS204/IS1001/IS1096/IS1165 DDE" evidence="1">
    <location>
        <begin position="3"/>
        <end position="58"/>
    </location>
</feature>
<evidence type="ECO:0000313" key="2">
    <source>
        <dbReference type="EMBL" id="VFK78098.1"/>
    </source>
</evidence>
<proteinExistence type="predicted"/>
<reference evidence="2" key="1">
    <citation type="submission" date="2019-02" db="EMBL/GenBank/DDBJ databases">
        <authorList>
            <person name="Gruber-Vodicka R. H."/>
            <person name="Seah K. B. B."/>
        </authorList>
    </citation>
    <scope>NUCLEOTIDE SEQUENCE</scope>
    <source>
        <strain evidence="2">BECK_S127</strain>
    </source>
</reference>
<sequence length="90" mass="10479">MQRAREAKELKARDIEPVLMKSRWVFLKRPDKLTEKQGSKLAEFLKHNLKTVKSYLLKVPTFPDLRISLLGRKTIFLAYDVFVAHGVNNP</sequence>
<dbReference type="InterPro" id="IPR002560">
    <property type="entry name" value="Transposase_DDE"/>
</dbReference>